<comment type="caution">
    <text evidence="3">The sequence shown here is derived from an EMBL/GenBank/DDBJ whole genome shotgun (WGS) entry which is preliminary data.</text>
</comment>
<proteinExistence type="predicted"/>
<evidence type="ECO:0000259" key="2">
    <source>
        <dbReference type="Pfam" id="PF02900"/>
    </source>
</evidence>
<dbReference type="GO" id="GO:0008198">
    <property type="term" value="F:ferrous iron binding"/>
    <property type="evidence" value="ECO:0007669"/>
    <property type="project" value="InterPro"/>
</dbReference>
<feature type="domain" description="Extradiol ring-cleavage dioxygenase class III enzyme subunit B" evidence="2">
    <location>
        <begin position="7"/>
        <end position="257"/>
    </location>
</feature>
<reference evidence="4" key="1">
    <citation type="submission" date="2017-09" db="EMBL/GenBank/DDBJ databases">
        <title>Depth-based differentiation of microbial function through sediment-hosted aquifers and enrichment of novel symbionts in the deep terrestrial subsurface.</title>
        <authorList>
            <person name="Probst A.J."/>
            <person name="Ladd B."/>
            <person name="Jarett J.K."/>
            <person name="Geller-Mcgrath D.E."/>
            <person name="Sieber C.M.K."/>
            <person name="Emerson J.B."/>
            <person name="Anantharaman K."/>
            <person name="Thomas B.C."/>
            <person name="Malmstrom R."/>
            <person name="Stieglmeier M."/>
            <person name="Klingl A."/>
            <person name="Woyke T."/>
            <person name="Ryan C.M."/>
            <person name="Banfield J.F."/>
        </authorList>
    </citation>
    <scope>NUCLEOTIDE SEQUENCE [LARGE SCALE GENOMIC DNA]</scope>
</reference>
<dbReference type="InterPro" id="IPR004183">
    <property type="entry name" value="Xdiol_dOase_suB"/>
</dbReference>
<evidence type="ECO:0000256" key="1">
    <source>
        <dbReference type="ARBA" id="ARBA00023002"/>
    </source>
</evidence>
<dbReference type="NCBIfam" id="TIGR04336">
    <property type="entry name" value="AmmeMemoSam_B"/>
    <property type="match status" value="1"/>
</dbReference>
<evidence type="ECO:0000313" key="3">
    <source>
        <dbReference type="EMBL" id="PJE76476.1"/>
    </source>
</evidence>
<dbReference type="AlphaFoldDB" id="A0A2M8LGE9"/>
<dbReference type="CDD" id="cd07951">
    <property type="entry name" value="ED_3B_N_AMMECR1"/>
    <property type="match status" value="1"/>
</dbReference>
<sequence length="262" mass="29227">MICFAGITPHTPLLIPGVGKENLKKLTATTTAMIELSKDLYASRPDVIVVISGHAIQHKEAFSLNLHDEYFIDFKDFGDLATSRALQADLELATDVQRHMQTHEVPLTLDSNASLDYGTGVPLFFFTEKLPHVRILPLSYSGLSSKEHVRYGTELRDVFEHSYKRIAIVASGDLSHCLSSDAPLGFRPEAEVYDQKIQDAVKDLSTAKLLTIPEDLIEKSSACIQEQLLILFGMFEKKRGRVELLSYEHPFGVGYLVAQIHV</sequence>
<accession>A0A2M8LGE9</accession>
<dbReference type="PANTHER" id="PTHR30096:SF0">
    <property type="entry name" value="4,5-DOPA DIOXYGENASE EXTRADIOL-LIKE PROTEIN"/>
    <property type="match status" value="1"/>
</dbReference>
<organism evidence="3 4">
    <name type="scientific">Candidatus Uhrbacteria bacterium CG10_big_fil_rev_8_21_14_0_10_48_16</name>
    <dbReference type="NCBI Taxonomy" id="1975038"/>
    <lineage>
        <taxon>Bacteria</taxon>
        <taxon>Candidatus Uhriibacteriota</taxon>
    </lineage>
</organism>
<dbReference type="PANTHER" id="PTHR30096">
    <property type="entry name" value="4,5-DOPA DIOXYGENASE EXTRADIOL-LIKE PROTEIN"/>
    <property type="match status" value="1"/>
</dbReference>
<dbReference type="Proteomes" id="UP000231436">
    <property type="component" value="Unassembled WGS sequence"/>
</dbReference>
<protein>
    <submittedName>
        <fullName evidence="3">AmmeMemoRadiSam system protein B</fullName>
    </submittedName>
</protein>
<dbReference type="Pfam" id="PF02900">
    <property type="entry name" value="LigB"/>
    <property type="match status" value="1"/>
</dbReference>
<dbReference type="SUPFAM" id="SSF53213">
    <property type="entry name" value="LigB-like"/>
    <property type="match status" value="1"/>
</dbReference>
<dbReference type="GO" id="GO:0016702">
    <property type="term" value="F:oxidoreductase activity, acting on single donors with incorporation of molecular oxygen, incorporation of two atoms of oxygen"/>
    <property type="evidence" value="ECO:0007669"/>
    <property type="project" value="UniProtKB-ARBA"/>
</dbReference>
<name>A0A2M8LGE9_9BACT</name>
<dbReference type="Gene3D" id="3.40.830.10">
    <property type="entry name" value="LigB-like"/>
    <property type="match status" value="1"/>
</dbReference>
<dbReference type="EMBL" id="PFEU01000018">
    <property type="protein sequence ID" value="PJE76476.1"/>
    <property type="molecule type" value="Genomic_DNA"/>
</dbReference>
<gene>
    <name evidence="3" type="primary">amrB</name>
    <name evidence="3" type="ORF">COV05_03860</name>
</gene>
<keyword evidence="1" id="KW-0560">Oxidoreductase</keyword>
<evidence type="ECO:0000313" key="4">
    <source>
        <dbReference type="Proteomes" id="UP000231436"/>
    </source>
</evidence>